<feature type="binding site" description="type 1 copper site" evidence="12">
    <location>
        <position position="731"/>
    </location>
    <ligand>
        <name>Cu cation</name>
        <dbReference type="ChEBI" id="CHEBI:23378"/>
        <label>1</label>
    </ligand>
</feature>
<dbReference type="EMBL" id="CP002343">
    <property type="protein sequence ID" value="ADU49883.1"/>
    <property type="molecule type" value="Genomic_DNA"/>
</dbReference>
<dbReference type="RefSeq" id="WP_013494195.1">
    <property type="nucleotide sequence ID" value="NC_014830.1"/>
</dbReference>
<feature type="transmembrane region" description="Helical" evidence="14">
    <location>
        <begin position="240"/>
        <end position="258"/>
    </location>
</feature>
<keyword evidence="18" id="KW-1185">Reference proteome</keyword>
<keyword evidence="14" id="KW-0812">Transmembrane</keyword>
<comment type="cofactor">
    <cofactor evidence="2 12">
        <name>Cu(2+)</name>
        <dbReference type="ChEBI" id="CHEBI:29036"/>
    </cofactor>
</comment>
<dbReference type="SUPFAM" id="SSF49503">
    <property type="entry name" value="Cupredoxins"/>
    <property type="match status" value="3"/>
</dbReference>
<feature type="transmembrane region" description="Helical" evidence="14">
    <location>
        <begin position="376"/>
        <end position="397"/>
    </location>
</feature>
<keyword evidence="9 17" id="KW-0560">Oxidoreductase</keyword>
<dbReference type="eggNOG" id="COG2132">
    <property type="taxonomic scope" value="Bacteria"/>
</dbReference>
<feature type="domain" description="Plastocyanin-like" evidence="15">
    <location>
        <begin position="645"/>
        <end position="754"/>
    </location>
</feature>
<feature type="region of interest" description="Disordered" evidence="13">
    <location>
        <begin position="409"/>
        <end position="429"/>
    </location>
</feature>
<evidence type="ECO:0000256" key="10">
    <source>
        <dbReference type="ARBA" id="ARBA00023008"/>
    </source>
</evidence>
<reference evidence="17 18" key="1">
    <citation type="journal article" date="2010" name="Stand. Genomic Sci.">
        <title>Complete genome sequence of Intrasporangium calvum type strain (7 KIP).</title>
        <authorList>
            <person name="Del Rio T.G."/>
            <person name="Chertkov O."/>
            <person name="Yasawong M."/>
            <person name="Lucas S."/>
            <person name="Deshpande S."/>
            <person name="Cheng J.F."/>
            <person name="Detter C."/>
            <person name="Tapia R."/>
            <person name="Han C."/>
            <person name="Goodwin L."/>
            <person name="Pitluck S."/>
            <person name="Liolios K."/>
            <person name="Ivanova N."/>
            <person name="Mavromatis K."/>
            <person name="Pati A."/>
            <person name="Chen A."/>
            <person name="Palaniappan K."/>
            <person name="Land M."/>
            <person name="Hauser L."/>
            <person name="Chang Y.J."/>
            <person name="Jeffries C.D."/>
            <person name="Rohde M."/>
            <person name="Pukall R."/>
            <person name="Sikorski J."/>
            <person name="Goker M."/>
            <person name="Woyke T."/>
            <person name="Bristow J."/>
            <person name="Eisen J.A."/>
            <person name="Markowitz V."/>
            <person name="Hugenholtz P."/>
            <person name="Kyrpides N.C."/>
            <person name="Klenk H.P."/>
            <person name="Lapidus A."/>
        </authorList>
    </citation>
    <scope>NUCLEOTIDE SEQUENCE [LARGE SCALE GENOMIC DNA]</scope>
    <source>
        <strain evidence="18">ATCC 23552 / DSM 43043 / JCM 3097 / NBRC 12989 / 7 KIP</strain>
    </source>
</reference>
<feature type="transmembrane region" description="Helical" evidence="14">
    <location>
        <begin position="99"/>
        <end position="117"/>
    </location>
</feature>
<dbReference type="PANTHER" id="PTHR11709:SF394">
    <property type="entry name" value="FI03373P-RELATED"/>
    <property type="match status" value="1"/>
</dbReference>
<evidence type="ECO:0000256" key="12">
    <source>
        <dbReference type="PIRSR" id="PIRSR601287-1"/>
    </source>
</evidence>
<name>E6SF69_INTC7</name>
<evidence type="ECO:0000256" key="7">
    <source>
        <dbReference type="ARBA" id="ARBA00022723"/>
    </source>
</evidence>
<dbReference type="InterPro" id="IPR036927">
    <property type="entry name" value="Cyt_c_oxase-like_su1_sf"/>
</dbReference>
<feature type="transmembrane region" description="Helical" evidence="14">
    <location>
        <begin position="270"/>
        <end position="294"/>
    </location>
</feature>
<accession>E6SF69</accession>
<dbReference type="Pfam" id="PF07732">
    <property type="entry name" value="Cu-oxidase_3"/>
    <property type="match status" value="1"/>
</dbReference>
<sequence>MSTRGTWFMRDRPVVIWLIAAFLVSLVHPFFAYSRWLMVHLVVLGAVTHAAMVWSVHFTEALLKTRAGFEERRLQTIRLSVFQSGVLFVLVGVPTRVTVLTMIGATLISGAVLWHAVMLVRRLRAALPGRFRITVRYYVVAALFLPVGATFGVLLASGHDHSAAAADSTHAHLLVAHTMVNLLGWIGLTILGTLVTLWPTMLRTRMADTAEAASRRALPVLVAGISLVVTSPFIDQPVVGAIGIGLYLAGTLWVYRPILTAARRRPPYAFPTLSVGAGLLWLPVGLLLMAWSLGARGSWEAIADNYGALTTIFVVGFALQVLLGALSYLLPVVVGGGPSVVRAGMVELERWGTARVTVANLGLALCLLPVPSLVRVVVSVLTLAALATSIPLIFRGIRASVAAKRAKEAAAEPGAGPGDTRLSKDQVAARTAQSQAQSWSRPQLIAGVAIIAVGATLGVGLDPTAAGLTVASGPTPAAAAVAPTGDTTTVKVTMKDMRFTPDSVDVPVGNRLVIEVANTDAGDVHDLVLATGERSGRINPGGTGRLEVDVVRSSIDGWCSVVGHRQMGMLFTVNAIGAEPSGTSADAASGNDPAAHGSAGHGTPGGPGASPAIDFMAKWKAGSAAYDPVLPPLTDEKVRRITLTVREVELEVAPGVTQTRWTYNGSSIAPTLHGRVGDTFEVTLVNQGSMGHSIDFHASELAPEGPMRTIQPGESLVYRFTAKRSGIWMYHCSTMPMTSHIAAGMAGAVVIEPEGLPAVDRSYVLAQSEIYLGAQGGPVNADKVMAEQPDAVVFNGHANQYVDHPLEARVGERVRIWVLDIGPNRPTSFHVVGGQFDTVYKEGTYLLKNGRGALDPPGATTGGAQALDLASAQGGFVELSFPEPGRYPVVSHIMVDAERGARGFIEVRD</sequence>
<dbReference type="AlphaFoldDB" id="E6SF69"/>
<evidence type="ECO:0000256" key="4">
    <source>
        <dbReference type="ARBA" id="ARBA00011233"/>
    </source>
</evidence>
<dbReference type="eggNOG" id="COG4454">
    <property type="taxonomic scope" value="Bacteria"/>
</dbReference>
<dbReference type="Gene3D" id="1.20.210.10">
    <property type="entry name" value="Cytochrome c oxidase-like, subunit I domain"/>
    <property type="match status" value="1"/>
</dbReference>
<evidence type="ECO:0000256" key="13">
    <source>
        <dbReference type="SAM" id="MobiDB-lite"/>
    </source>
</evidence>
<feature type="transmembrane region" description="Helical" evidence="14">
    <location>
        <begin position="444"/>
        <end position="461"/>
    </location>
</feature>
<feature type="binding site" description="type 1 copper site" evidence="12">
    <location>
        <position position="745"/>
    </location>
    <ligand>
        <name>Cu cation</name>
        <dbReference type="ChEBI" id="CHEBI:23378"/>
        <label>1</label>
    </ligand>
</feature>
<organism evidence="17 18">
    <name type="scientific">Intrasporangium calvum (strain ATCC 23552 / DSM 43043 / JCM 3097 / NBRC 12989 / NCIMB 10167 / NRRL B-3866 / 7 KIP)</name>
    <dbReference type="NCBI Taxonomy" id="710696"/>
    <lineage>
        <taxon>Bacteria</taxon>
        <taxon>Bacillati</taxon>
        <taxon>Actinomycetota</taxon>
        <taxon>Actinomycetes</taxon>
        <taxon>Micrococcales</taxon>
        <taxon>Intrasporangiaceae</taxon>
        <taxon>Intrasporangium</taxon>
    </lineage>
</organism>
<proteinExistence type="inferred from homology"/>
<feature type="compositionally biased region" description="Gly residues" evidence="13">
    <location>
        <begin position="599"/>
        <end position="608"/>
    </location>
</feature>
<dbReference type="OrthoDB" id="345021at2"/>
<dbReference type="GO" id="GO:0005507">
    <property type="term" value="F:copper ion binding"/>
    <property type="evidence" value="ECO:0007669"/>
    <property type="project" value="InterPro"/>
</dbReference>
<evidence type="ECO:0000259" key="15">
    <source>
        <dbReference type="Pfam" id="PF07732"/>
    </source>
</evidence>
<feature type="transmembrane region" description="Helical" evidence="14">
    <location>
        <begin position="76"/>
        <end position="93"/>
    </location>
</feature>
<evidence type="ECO:0000256" key="9">
    <source>
        <dbReference type="ARBA" id="ARBA00023002"/>
    </source>
</evidence>
<dbReference type="PANTHER" id="PTHR11709">
    <property type="entry name" value="MULTI-COPPER OXIDASE"/>
    <property type="match status" value="1"/>
</dbReference>
<feature type="binding site" description="type 1 copper site" evidence="12">
    <location>
        <position position="732"/>
    </location>
    <ligand>
        <name>Cu cation</name>
        <dbReference type="ChEBI" id="CHEBI:23378"/>
        <label>1</label>
    </ligand>
</feature>
<evidence type="ECO:0000256" key="11">
    <source>
        <dbReference type="ARBA" id="ARBA00049340"/>
    </source>
</evidence>
<keyword evidence="10 12" id="KW-0186">Copper</keyword>
<feature type="transmembrane region" description="Helical" evidence="14">
    <location>
        <begin position="217"/>
        <end position="234"/>
    </location>
</feature>
<comment type="subunit">
    <text evidence="4">Homotrimer.</text>
</comment>
<feature type="binding site" description="type 1 copper site" evidence="12">
    <location>
        <position position="740"/>
    </location>
    <ligand>
        <name>Cu cation</name>
        <dbReference type="ChEBI" id="CHEBI:23378"/>
        <label>1</label>
    </ligand>
</feature>
<dbReference type="CDD" id="cd11020">
    <property type="entry name" value="CuRO_1_CuNIR"/>
    <property type="match status" value="1"/>
</dbReference>
<evidence type="ECO:0000313" key="18">
    <source>
        <dbReference type="Proteomes" id="UP000008914"/>
    </source>
</evidence>
<evidence type="ECO:0000256" key="8">
    <source>
        <dbReference type="ARBA" id="ARBA00022737"/>
    </source>
</evidence>
<dbReference type="InterPro" id="IPR008972">
    <property type="entry name" value="Cupredoxin"/>
</dbReference>
<dbReference type="HOGENOM" id="CLU_012480_0_0_11"/>
<keyword evidence="7 12" id="KW-0479">Metal-binding</keyword>
<evidence type="ECO:0000256" key="1">
    <source>
        <dbReference type="ARBA" id="ARBA00001960"/>
    </source>
</evidence>
<dbReference type="KEGG" id="ica:Intca_3403"/>
<feature type="transmembrane region" description="Helical" evidence="14">
    <location>
        <begin position="137"/>
        <end position="156"/>
    </location>
</feature>
<dbReference type="InterPro" id="IPR011707">
    <property type="entry name" value="Cu-oxidase-like_N"/>
</dbReference>
<gene>
    <name evidence="17" type="ordered locus">Intca_3403</name>
</gene>
<protein>
    <recommendedName>
        <fullName evidence="6">Copper-containing nitrite reductase</fullName>
        <ecNumber evidence="5">1.7.2.1</ecNumber>
    </recommendedName>
</protein>
<keyword evidence="14" id="KW-1133">Transmembrane helix</keyword>
<evidence type="ECO:0000259" key="16">
    <source>
        <dbReference type="Pfam" id="PF13473"/>
    </source>
</evidence>
<feature type="binding site" description="type 1 copper site" evidence="12">
    <location>
        <position position="697"/>
    </location>
    <ligand>
        <name>Cu cation</name>
        <dbReference type="ChEBI" id="CHEBI:23378"/>
        <label>1</label>
    </ligand>
</feature>
<dbReference type="InterPro" id="IPR001287">
    <property type="entry name" value="NO2-reductase_Cu"/>
</dbReference>
<feature type="transmembrane region" description="Helical" evidence="14">
    <location>
        <begin position="37"/>
        <end position="56"/>
    </location>
</feature>
<evidence type="ECO:0000256" key="14">
    <source>
        <dbReference type="SAM" id="Phobius"/>
    </source>
</evidence>
<feature type="transmembrane region" description="Helical" evidence="14">
    <location>
        <begin position="351"/>
        <end position="370"/>
    </location>
</feature>
<dbReference type="InterPro" id="IPR028096">
    <property type="entry name" value="EfeO_Cupredoxin"/>
</dbReference>
<evidence type="ECO:0000256" key="2">
    <source>
        <dbReference type="ARBA" id="ARBA00001973"/>
    </source>
</evidence>
<dbReference type="EC" id="1.7.2.1" evidence="5"/>
<comment type="similarity">
    <text evidence="3">Belongs to the multicopper oxidase family.</text>
</comment>
<comment type="catalytic activity">
    <reaction evidence="11">
        <text>nitric oxide + Fe(III)-[cytochrome c] + H2O = Fe(II)-[cytochrome c] + nitrite + 2 H(+)</text>
        <dbReference type="Rhea" id="RHEA:15233"/>
        <dbReference type="Rhea" id="RHEA-COMP:10350"/>
        <dbReference type="Rhea" id="RHEA-COMP:14399"/>
        <dbReference type="ChEBI" id="CHEBI:15377"/>
        <dbReference type="ChEBI" id="CHEBI:15378"/>
        <dbReference type="ChEBI" id="CHEBI:16301"/>
        <dbReference type="ChEBI" id="CHEBI:16480"/>
        <dbReference type="ChEBI" id="CHEBI:29033"/>
        <dbReference type="ChEBI" id="CHEBI:29034"/>
        <dbReference type="EC" id="1.7.2.1"/>
    </reaction>
</comment>
<evidence type="ECO:0000256" key="5">
    <source>
        <dbReference type="ARBA" id="ARBA00011882"/>
    </source>
</evidence>
<dbReference type="Gene3D" id="2.60.40.420">
    <property type="entry name" value="Cupredoxins - blue copper proteins"/>
    <property type="match status" value="3"/>
</dbReference>
<dbReference type="STRING" id="710696.Intca_3403"/>
<feature type="transmembrane region" description="Helical" evidence="14">
    <location>
        <begin position="176"/>
        <end position="197"/>
    </location>
</feature>
<feature type="transmembrane region" description="Helical" evidence="14">
    <location>
        <begin position="12"/>
        <end position="31"/>
    </location>
</feature>
<evidence type="ECO:0000256" key="3">
    <source>
        <dbReference type="ARBA" id="ARBA00010609"/>
    </source>
</evidence>
<evidence type="ECO:0000313" key="17">
    <source>
        <dbReference type="EMBL" id="ADU49883.1"/>
    </source>
</evidence>
<feature type="domain" description="EfeO-type cupredoxin-like" evidence="16">
    <location>
        <begin position="482"/>
        <end position="548"/>
    </location>
</feature>
<keyword evidence="8" id="KW-0677">Repeat</keyword>
<dbReference type="GO" id="GO:0050421">
    <property type="term" value="F:nitrite reductase (NO-forming) activity"/>
    <property type="evidence" value="ECO:0007669"/>
    <property type="project" value="UniProtKB-EC"/>
</dbReference>
<dbReference type="Proteomes" id="UP000008914">
    <property type="component" value="Chromosome"/>
</dbReference>
<feature type="region of interest" description="Disordered" evidence="13">
    <location>
        <begin position="582"/>
        <end position="609"/>
    </location>
</feature>
<dbReference type="PRINTS" id="PR00695">
    <property type="entry name" value="CUNO2RDTASE"/>
</dbReference>
<dbReference type="Pfam" id="PF13473">
    <property type="entry name" value="Cupredoxin_1"/>
    <property type="match status" value="1"/>
</dbReference>
<feature type="transmembrane region" description="Helical" evidence="14">
    <location>
        <begin position="306"/>
        <end position="330"/>
    </location>
</feature>
<comment type="cofactor">
    <cofactor evidence="1 12">
        <name>Cu(+)</name>
        <dbReference type="ChEBI" id="CHEBI:49552"/>
    </cofactor>
</comment>
<evidence type="ECO:0000256" key="6">
    <source>
        <dbReference type="ARBA" id="ARBA00017290"/>
    </source>
</evidence>
<feature type="binding site" description="type 1 copper site" evidence="12">
    <location>
        <position position="892"/>
    </location>
    <ligand>
        <name>Cu cation</name>
        <dbReference type="ChEBI" id="CHEBI:23378"/>
        <label>1</label>
    </ligand>
</feature>
<dbReference type="CDD" id="cd04208">
    <property type="entry name" value="CuRO_2_CuNIR"/>
    <property type="match status" value="1"/>
</dbReference>
<dbReference type="InterPro" id="IPR045087">
    <property type="entry name" value="Cu-oxidase_fam"/>
</dbReference>
<keyword evidence="14" id="KW-0472">Membrane</keyword>
<feature type="binding site" description="type 1 copper site" evidence="12">
    <location>
        <position position="692"/>
    </location>
    <ligand>
        <name>Cu cation</name>
        <dbReference type="ChEBI" id="CHEBI:23378"/>
        <label>1</label>
    </ligand>
</feature>